<protein>
    <submittedName>
        <fullName evidence="7">Nucleotide-binding domain-containing protein</fullName>
    </submittedName>
</protein>
<dbReference type="GO" id="GO:0071949">
    <property type="term" value="F:FAD binding"/>
    <property type="evidence" value="ECO:0007669"/>
    <property type="project" value="InterPro"/>
</dbReference>
<evidence type="ECO:0000256" key="2">
    <source>
        <dbReference type="ARBA" id="ARBA00006730"/>
    </source>
</evidence>
<evidence type="ECO:0000256" key="3">
    <source>
        <dbReference type="ARBA" id="ARBA00022630"/>
    </source>
</evidence>
<dbReference type="GO" id="GO:0003884">
    <property type="term" value="F:D-amino-acid oxidase activity"/>
    <property type="evidence" value="ECO:0007669"/>
    <property type="project" value="InterPro"/>
</dbReference>
<dbReference type="PANTHER" id="PTHR11530">
    <property type="entry name" value="D-AMINO ACID OXIDASE"/>
    <property type="match status" value="1"/>
</dbReference>
<reference evidence="7 8" key="1">
    <citation type="journal article" date="2016" name="Nat. Commun.">
        <title>Ectomycorrhizal ecology is imprinted in the genome of the dominant symbiotic fungus Cenococcum geophilum.</title>
        <authorList>
            <consortium name="DOE Joint Genome Institute"/>
            <person name="Peter M."/>
            <person name="Kohler A."/>
            <person name="Ohm R.A."/>
            <person name="Kuo A."/>
            <person name="Krutzmann J."/>
            <person name="Morin E."/>
            <person name="Arend M."/>
            <person name="Barry K.W."/>
            <person name="Binder M."/>
            <person name="Choi C."/>
            <person name="Clum A."/>
            <person name="Copeland A."/>
            <person name="Grisel N."/>
            <person name="Haridas S."/>
            <person name="Kipfer T."/>
            <person name="LaButti K."/>
            <person name="Lindquist E."/>
            <person name="Lipzen A."/>
            <person name="Maire R."/>
            <person name="Meier B."/>
            <person name="Mihaltcheva S."/>
            <person name="Molinier V."/>
            <person name="Murat C."/>
            <person name="Poggeler S."/>
            <person name="Quandt C.A."/>
            <person name="Sperisen C."/>
            <person name="Tritt A."/>
            <person name="Tisserant E."/>
            <person name="Crous P.W."/>
            <person name="Henrissat B."/>
            <person name="Nehls U."/>
            <person name="Egli S."/>
            <person name="Spatafora J.W."/>
            <person name="Grigoriev I.V."/>
            <person name="Martin F.M."/>
        </authorList>
    </citation>
    <scope>NUCLEOTIDE SEQUENCE [LARGE SCALE GENOMIC DNA]</scope>
    <source>
        <strain evidence="7 8">CBS 459.81</strain>
    </source>
</reference>
<dbReference type="PIRSF" id="PIRSF000189">
    <property type="entry name" value="D-aa_oxidase"/>
    <property type="match status" value="1"/>
</dbReference>
<dbReference type="InterPro" id="IPR023209">
    <property type="entry name" value="DAO"/>
</dbReference>
<dbReference type="PANTHER" id="PTHR11530:SF11">
    <property type="entry name" value="D-ASPARTATE OXIDASE"/>
    <property type="match status" value="1"/>
</dbReference>
<dbReference type="Gene3D" id="3.30.9.10">
    <property type="entry name" value="D-Amino Acid Oxidase, subunit A, domain 2"/>
    <property type="match status" value="1"/>
</dbReference>
<evidence type="ECO:0000313" key="8">
    <source>
        <dbReference type="Proteomes" id="UP000250266"/>
    </source>
</evidence>
<dbReference type="Gene3D" id="3.40.50.720">
    <property type="entry name" value="NAD(P)-binding Rossmann-like Domain"/>
    <property type="match status" value="1"/>
</dbReference>
<keyword evidence="4" id="KW-0274">FAD</keyword>
<accession>A0A8E2ECD9</accession>
<dbReference type="OrthoDB" id="2015447at2759"/>
<dbReference type="EMBL" id="KV744923">
    <property type="protein sequence ID" value="OCK81382.1"/>
    <property type="molecule type" value="Genomic_DNA"/>
</dbReference>
<dbReference type="SUPFAM" id="SSF51971">
    <property type="entry name" value="Nucleotide-binding domain"/>
    <property type="match status" value="1"/>
</dbReference>
<evidence type="ECO:0000313" key="7">
    <source>
        <dbReference type="EMBL" id="OCK81382.1"/>
    </source>
</evidence>
<name>A0A8E2ECD9_9PEZI</name>
<dbReference type="GO" id="GO:0019478">
    <property type="term" value="P:D-amino acid catabolic process"/>
    <property type="evidence" value="ECO:0007669"/>
    <property type="project" value="TreeGrafter"/>
</dbReference>
<keyword evidence="8" id="KW-1185">Reference proteome</keyword>
<evidence type="ECO:0000256" key="4">
    <source>
        <dbReference type="ARBA" id="ARBA00022827"/>
    </source>
</evidence>
<comment type="similarity">
    <text evidence="2">Belongs to the DAMOX/DASOX family.</text>
</comment>
<sequence length="418" mass="45504">MVTMSTSKKVLAVLVLLSSIFLYYYRTGSMSSSQKLVVVLGGGVVGLQTAVDLLEAGYAVTLLSKHLPGDEDPHYPSQQAAATWASDEPAVDAETKQWYDEGYKRWDEMSNGAEFKSAGVTRRPCFRYWEEPPRGGESALWHSSGVSSFRILDPPDLPSGVAFGTTFTTFCVNAPEYLNYLHNRIIALGGDVIRATLPTDQGLVKGLQAALEVLKNKTSVVQEEDVYAYVNAMGEGGLRMAGDKGLFPIRSQSIHIRGEAHKIADRIGDSGIYYAIPRVGSGITVLGGFMEMGNWNETVNPEVNANILRGCKKLIPECLNEHGEFDVVAEFVGFRPHRKAGARVEIEQIKSLSGSGNITVVHNYAHGPGGFFKSVGASRKVVRLVDSLSSGIILDQNVSKKEEQEVFEGFYRQGKASG</sequence>
<proteinExistence type="inferred from homology"/>
<dbReference type="InterPro" id="IPR006076">
    <property type="entry name" value="FAD-dep_OxRdtase"/>
</dbReference>
<organism evidence="7 8">
    <name type="scientific">Lepidopterella palustris CBS 459.81</name>
    <dbReference type="NCBI Taxonomy" id="1314670"/>
    <lineage>
        <taxon>Eukaryota</taxon>
        <taxon>Fungi</taxon>
        <taxon>Dikarya</taxon>
        <taxon>Ascomycota</taxon>
        <taxon>Pezizomycotina</taxon>
        <taxon>Dothideomycetes</taxon>
        <taxon>Pleosporomycetidae</taxon>
        <taxon>Mytilinidiales</taxon>
        <taxon>Argynnaceae</taxon>
        <taxon>Lepidopterella</taxon>
    </lineage>
</organism>
<gene>
    <name evidence="7" type="ORF">K432DRAFT_425005</name>
</gene>
<comment type="cofactor">
    <cofactor evidence="1">
        <name>FAD</name>
        <dbReference type="ChEBI" id="CHEBI:57692"/>
    </cofactor>
</comment>
<dbReference type="GO" id="GO:0005737">
    <property type="term" value="C:cytoplasm"/>
    <property type="evidence" value="ECO:0007669"/>
    <property type="project" value="TreeGrafter"/>
</dbReference>
<keyword evidence="5" id="KW-0560">Oxidoreductase</keyword>
<dbReference type="AlphaFoldDB" id="A0A8E2ECD9"/>
<dbReference type="Pfam" id="PF01266">
    <property type="entry name" value="DAO"/>
    <property type="match status" value="1"/>
</dbReference>
<dbReference type="SUPFAM" id="SSF54373">
    <property type="entry name" value="FAD-linked reductases, C-terminal domain"/>
    <property type="match status" value="1"/>
</dbReference>
<evidence type="ECO:0000256" key="1">
    <source>
        <dbReference type="ARBA" id="ARBA00001974"/>
    </source>
</evidence>
<feature type="domain" description="FAD dependent oxidoreductase" evidence="6">
    <location>
        <begin position="37"/>
        <end position="382"/>
    </location>
</feature>
<keyword evidence="3" id="KW-0285">Flavoprotein</keyword>
<evidence type="ECO:0000256" key="5">
    <source>
        <dbReference type="ARBA" id="ARBA00023002"/>
    </source>
</evidence>
<evidence type="ECO:0000259" key="6">
    <source>
        <dbReference type="Pfam" id="PF01266"/>
    </source>
</evidence>
<dbReference type="Proteomes" id="UP000250266">
    <property type="component" value="Unassembled WGS sequence"/>
</dbReference>